<keyword evidence="1 6" id="KW-0479">Metal-binding</keyword>
<dbReference type="EMBL" id="LSDG01000036">
    <property type="protein sequence ID" value="KXB65954.1"/>
    <property type="molecule type" value="Genomic_DNA"/>
</dbReference>
<dbReference type="STRING" id="755172.HMPREF1863_01165"/>
<gene>
    <name evidence="7" type="ORF">HMPREF1863_01165</name>
</gene>
<dbReference type="InterPro" id="IPR044304">
    <property type="entry name" value="NUBPL-like"/>
</dbReference>
<dbReference type="OrthoDB" id="9809679at2"/>
<evidence type="ECO:0000256" key="5">
    <source>
        <dbReference type="ARBA" id="ARBA00023014"/>
    </source>
</evidence>
<name>A0A134AE62_9FIRM</name>
<dbReference type="GO" id="GO:0046872">
    <property type="term" value="F:metal ion binding"/>
    <property type="evidence" value="ECO:0007669"/>
    <property type="project" value="UniProtKB-KW"/>
</dbReference>
<comment type="similarity">
    <text evidence="6">Belongs to the Mrp/NBP35 ATP-binding proteins family.</text>
</comment>
<comment type="function">
    <text evidence="6">Binds and transfers iron-sulfur (Fe-S) clusters to target apoproteins. Can hydrolyze ATP.</text>
</comment>
<dbReference type="Proteomes" id="UP000070442">
    <property type="component" value="Unassembled WGS sequence"/>
</dbReference>
<dbReference type="InterPro" id="IPR033756">
    <property type="entry name" value="YlxH/NBP35"/>
</dbReference>
<comment type="caution">
    <text evidence="7">The sequence shown here is derived from an EMBL/GenBank/DDBJ whole genome shotgun (WGS) entry which is preliminary data.</text>
</comment>
<dbReference type="GO" id="GO:0005524">
    <property type="term" value="F:ATP binding"/>
    <property type="evidence" value="ECO:0007669"/>
    <property type="project" value="UniProtKB-UniRule"/>
</dbReference>
<proteinExistence type="inferred from homology"/>
<evidence type="ECO:0000256" key="6">
    <source>
        <dbReference type="HAMAP-Rule" id="MF_02040"/>
    </source>
</evidence>
<keyword evidence="6" id="KW-0378">Hydrolase</keyword>
<keyword evidence="2 6" id="KW-0547">Nucleotide-binding</keyword>
<dbReference type="PANTHER" id="PTHR42961">
    <property type="entry name" value="IRON-SULFUR PROTEIN NUBPL"/>
    <property type="match status" value="1"/>
</dbReference>
<evidence type="ECO:0000256" key="1">
    <source>
        <dbReference type="ARBA" id="ARBA00022723"/>
    </source>
</evidence>
<evidence type="ECO:0000256" key="3">
    <source>
        <dbReference type="ARBA" id="ARBA00022840"/>
    </source>
</evidence>
<keyword evidence="3 6" id="KW-0067">ATP-binding</keyword>
<organism evidence="7 8">
    <name type="scientific">Aedoeadaptatus coxii</name>
    <dbReference type="NCBI Taxonomy" id="755172"/>
    <lineage>
        <taxon>Bacteria</taxon>
        <taxon>Bacillati</taxon>
        <taxon>Bacillota</taxon>
        <taxon>Tissierellia</taxon>
        <taxon>Tissierellales</taxon>
        <taxon>Peptoniphilaceae</taxon>
        <taxon>Aedoeadaptatus</taxon>
    </lineage>
</organism>
<dbReference type="PATRIC" id="fig|755172.3.peg.1126"/>
<dbReference type="RefSeq" id="WP_068368215.1">
    <property type="nucleotide sequence ID" value="NZ_CALTYF010000019.1"/>
</dbReference>
<feature type="binding site" evidence="6">
    <location>
        <begin position="26"/>
        <end position="33"/>
    </location>
    <ligand>
        <name>ATP</name>
        <dbReference type="ChEBI" id="CHEBI:30616"/>
    </ligand>
</feature>
<comment type="subunit">
    <text evidence="6">Homodimer.</text>
</comment>
<dbReference type="Gene3D" id="3.40.50.300">
    <property type="entry name" value="P-loop containing nucleotide triphosphate hydrolases"/>
    <property type="match status" value="1"/>
</dbReference>
<reference evidence="8" key="1">
    <citation type="submission" date="2016-01" db="EMBL/GenBank/DDBJ databases">
        <authorList>
            <person name="Mitreva M."/>
            <person name="Pepin K.H."/>
            <person name="Mihindukulasuriya K.A."/>
            <person name="Fulton R."/>
            <person name="Fronick C."/>
            <person name="O'Laughlin M."/>
            <person name="Miner T."/>
            <person name="Herter B."/>
            <person name="Rosa B.A."/>
            <person name="Cordes M."/>
            <person name="Tomlinson C."/>
            <person name="Wollam A."/>
            <person name="Palsikar V.B."/>
            <person name="Mardis E.R."/>
            <person name="Wilson R.K."/>
        </authorList>
    </citation>
    <scope>NUCLEOTIDE SEQUENCE [LARGE SCALE GENOMIC DNA]</scope>
    <source>
        <strain evidence="8">DNF00729</strain>
    </source>
</reference>
<dbReference type="InterPro" id="IPR027417">
    <property type="entry name" value="P-loop_NTPase"/>
</dbReference>
<dbReference type="SUPFAM" id="SSF52540">
    <property type="entry name" value="P-loop containing nucleoside triphosphate hydrolases"/>
    <property type="match status" value="1"/>
</dbReference>
<dbReference type="InterPro" id="IPR019591">
    <property type="entry name" value="Mrp/NBP35_ATP-bd"/>
</dbReference>
<dbReference type="GO" id="GO:0016226">
    <property type="term" value="P:iron-sulfur cluster assembly"/>
    <property type="evidence" value="ECO:0007669"/>
    <property type="project" value="InterPro"/>
</dbReference>
<dbReference type="PANTHER" id="PTHR42961:SF2">
    <property type="entry name" value="IRON-SULFUR PROTEIN NUBPL"/>
    <property type="match status" value="1"/>
</dbReference>
<protein>
    <recommendedName>
        <fullName evidence="6">Iron-sulfur cluster carrier protein</fullName>
    </recommendedName>
</protein>
<sequence length="258" mass="28148">MEKKQTLKKPLNEHSKIKHTIAVLSGKGGVGKSMVTGLMASEMRRRGHSVGVLDADILGPSIPKIFGADEQVFQTEKGIRPIKTSTGIDVMSVNLILDNPTDPVLWRAPVVGNMLTTFWSDVYWGEKDYLFVDMPPGTGDVALTVFQTMSVDGIIIVTSPQDLVAMIVEKALKMAKMMGIPVVGIVENMQYFIAPDTGVRYDIFGESKTKAIAEEKGIPYLGGLPIDPKLAEAADQSSIEFYENEGLKAIGDKVEKFK</sequence>
<dbReference type="GO" id="GO:0016887">
    <property type="term" value="F:ATP hydrolysis activity"/>
    <property type="evidence" value="ECO:0007669"/>
    <property type="project" value="UniProtKB-UniRule"/>
</dbReference>
<keyword evidence="4 6" id="KW-0408">Iron</keyword>
<evidence type="ECO:0000256" key="4">
    <source>
        <dbReference type="ARBA" id="ARBA00023004"/>
    </source>
</evidence>
<accession>A0A134AE62</accession>
<dbReference type="CDD" id="cd02037">
    <property type="entry name" value="Mrp_NBP35"/>
    <property type="match status" value="1"/>
</dbReference>
<keyword evidence="5 6" id="KW-0411">Iron-sulfur</keyword>
<evidence type="ECO:0000256" key="2">
    <source>
        <dbReference type="ARBA" id="ARBA00022741"/>
    </source>
</evidence>
<dbReference type="Pfam" id="PF10609">
    <property type="entry name" value="ParA"/>
    <property type="match status" value="1"/>
</dbReference>
<dbReference type="FunFam" id="3.40.50.300:FF:001119">
    <property type="entry name" value="Iron-sulfur cluster carrier protein"/>
    <property type="match status" value="1"/>
</dbReference>
<keyword evidence="8" id="KW-1185">Reference proteome</keyword>
<evidence type="ECO:0000313" key="8">
    <source>
        <dbReference type="Proteomes" id="UP000070442"/>
    </source>
</evidence>
<evidence type="ECO:0000313" key="7">
    <source>
        <dbReference type="EMBL" id="KXB65954.1"/>
    </source>
</evidence>
<dbReference type="HAMAP" id="MF_02040">
    <property type="entry name" value="Mrp_NBP35"/>
    <property type="match status" value="1"/>
</dbReference>
<dbReference type="AlphaFoldDB" id="A0A134AE62"/>
<dbReference type="GO" id="GO:0051539">
    <property type="term" value="F:4 iron, 4 sulfur cluster binding"/>
    <property type="evidence" value="ECO:0007669"/>
    <property type="project" value="TreeGrafter"/>
</dbReference>
<dbReference type="GO" id="GO:0140663">
    <property type="term" value="F:ATP-dependent FeS chaperone activity"/>
    <property type="evidence" value="ECO:0007669"/>
    <property type="project" value="InterPro"/>
</dbReference>